<dbReference type="AlphaFoldDB" id="A0A1Q3CM45"/>
<proteinExistence type="predicted"/>
<accession>A0A1Q3CM45</accession>
<organism evidence="1 2">
    <name type="scientific">Cephalotus follicularis</name>
    <name type="common">Albany pitcher plant</name>
    <dbReference type="NCBI Taxonomy" id="3775"/>
    <lineage>
        <taxon>Eukaryota</taxon>
        <taxon>Viridiplantae</taxon>
        <taxon>Streptophyta</taxon>
        <taxon>Embryophyta</taxon>
        <taxon>Tracheophyta</taxon>
        <taxon>Spermatophyta</taxon>
        <taxon>Magnoliopsida</taxon>
        <taxon>eudicotyledons</taxon>
        <taxon>Gunneridae</taxon>
        <taxon>Pentapetalae</taxon>
        <taxon>rosids</taxon>
        <taxon>fabids</taxon>
        <taxon>Oxalidales</taxon>
        <taxon>Cephalotaceae</taxon>
        <taxon>Cephalotus</taxon>
    </lineage>
</organism>
<evidence type="ECO:0000313" key="2">
    <source>
        <dbReference type="Proteomes" id="UP000187406"/>
    </source>
</evidence>
<sequence>MATPTDVQWAMVQRILRYLKGTITHGLQLQRSSSLSLAVYSDADWEIDFHFVRDQVAKRALQVRFISTRDQLADVLTKGLSA</sequence>
<dbReference type="OrthoDB" id="1742686at2759"/>
<evidence type="ECO:0008006" key="3">
    <source>
        <dbReference type="Google" id="ProtNLM"/>
    </source>
</evidence>
<dbReference type="InParanoid" id="A0A1Q3CM45"/>
<dbReference type="EMBL" id="BDDD01002368">
    <property type="protein sequence ID" value="GAV81307.1"/>
    <property type="molecule type" value="Genomic_DNA"/>
</dbReference>
<name>A0A1Q3CM45_CEPFO</name>
<keyword evidence="2" id="KW-1185">Reference proteome</keyword>
<reference evidence="2" key="1">
    <citation type="submission" date="2016-04" db="EMBL/GenBank/DDBJ databases">
        <title>Cephalotus genome sequencing.</title>
        <authorList>
            <person name="Fukushima K."/>
            <person name="Hasebe M."/>
            <person name="Fang X."/>
        </authorList>
    </citation>
    <scope>NUCLEOTIDE SEQUENCE [LARGE SCALE GENOMIC DNA]</scope>
    <source>
        <strain evidence="2">cv. St1</strain>
    </source>
</reference>
<comment type="caution">
    <text evidence="1">The sequence shown here is derived from an EMBL/GenBank/DDBJ whole genome shotgun (WGS) entry which is preliminary data.</text>
</comment>
<protein>
    <recommendedName>
        <fullName evidence="3">RVT_2 domain-containing protein</fullName>
    </recommendedName>
</protein>
<gene>
    <name evidence="1" type="ORF">CFOL_v3_24765</name>
</gene>
<dbReference type="Proteomes" id="UP000187406">
    <property type="component" value="Unassembled WGS sequence"/>
</dbReference>
<evidence type="ECO:0000313" key="1">
    <source>
        <dbReference type="EMBL" id="GAV81307.1"/>
    </source>
</evidence>